<dbReference type="InterPro" id="IPR004143">
    <property type="entry name" value="BPL_LPL_catalytic"/>
</dbReference>
<dbReference type="NCBIfam" id="NF006294">
    <property type="entry name" value="PRK08477.1"/>
    <property type="match status" value="1"/>
</dbReference>
<protein>
    <submittedName>
        <fullName evidence="3">Biotin--[acetyl-CoA-carboxylase] ligase</fullName>
        <ecNumber evidence="3">6.3.4.15</ecNumber>
    </submittedName>
</protein>
<keyword evidence="1 3" id="KW-0436">Ligase</keyword>
<dbReference type="Pfam" id="PF03099">
    <property type="entry name" value="BPL_LplA_LipB"/>
    <property type="match status" value="1"/>
</dbReference>
<dbReference type="NCBIfam" id="TIGR00121">
    <property type="entry name" value="birA_ligase"/>
    <property type="match status" value="1"/>
</dbReference>
<keyword evidence="4" id="KW-1185">Reference proteome</keyword>
<gene>
    <name evidence="3" type="ORF">ACFOPX_02955</name>
</gene>
<dbReference type="GO" id="GO:0004077">
    <property type="term" value="F:biotin--[biotin carboxyl-carrier protein] ligase activity"/>
    <property type="evidence" value="ECO:0007669"/>
    <property type="project" value="UniProtKB-EC"/>
</dbReference>
<proteinExistence type="predicted"/>
<feature type="domain" description="BPL/LPL catalytic" evidence="2">
    <location>
        <begin position="1"/>
        <end position="175"/>
    </location>
</feature>
<dbReference type="RefSeq" id="WP_104752136.1">
    <property type="nucleotide sequence ID" value="NZ_FZMF01000014.1"/>
</dbReference>
<evidence type="ECO:0000259" key="2">
    <source>
        <dbReference type="PROSITE" id="PS51733"/>
    </source>
</evidence>
<evidence type="ECO:0000313" key="4">
    <source>
        <dbReference type="Proteomes" id="UP001595783"/>
    </source>
</evidence>
<dbReference type="PANTHER" id="PTHR12835:SF5">
    <property type="entry name" value="BIOTIN--PROTEIN LIGASE"/>
    <property type="match status" value="1"/>
</dbReference>
<accession>A0ABV7ZG06</accession>
<dbReference type="InterPro" id="IPR045864">
    <property type="entry name" value="aa-tRNA-synth_II/BPL/LPL"/>
</dbReference>
<dbReference type="EC" id="6.3.4.15" evidence="3"/>
<dbReference type="PROSITE" id="PS51733">
    <property type="entry name" value="BPL_LPL_CATALYTIC"/>
    <property type="match status" value="1"/>
</dbReference>
<dbReference type="EMBL" id="JBHRZO010000011">
    <property type="protein sequence ID" value="MFC3847497.1"/>
    <property type="molecule type" value="Genomic_DNA"/>
</dbReference>
<sequence length="207" mass="23202">MPILSFACLPSTQLYLVEQVKQHALKLPVCVIAQTQNAGVGSRGCVWEQVEEGLTFSFAIALEDLPADVPRQSWSVYFGYLFKESLSNAQVWLKWPNDLYKGEEKIGGVMSQIVRDSIVCGIGLNLKAQHYGALGMLDKEALLQVFLTRVQAGISWQEVLKAYRLEFSARHQHCFFHDRGVRVPLRGARVLDDGGLQIGQQVYYGAR</sequence>
<reference evidence="4" key="1">
    <citation type="journal article" date="2019" name="Int. J. Syst. Evol. Microbiol.">
        <title>The Global Catalogue of Microorganisms (GCM) 10K type strain sequencing project: providing services to taxonomists for standard genome sequencing and annotation.</title>
        <authorList>
            <consortium name="The Broad Institute Genomics Platform"/>
            <consortium name="The Broad Institute Genome Sequencing Center for Infectious Disease"/>
            <person name="Wu L."/>
            <person name="Ma J."/>
        </authorList>
    </citation>
    <scope>NUCLEOTIDE SEQUENCE [LARGE SCALE GENOMIC DNA]</scope>
    <source>
        <strain evidence="4">CCUG 53816</strain>
    </source>
</reference>
<comment type="caution">
    <text evidence="3">The sequence shown here is derived from an EMBL/GenBank/DDBJ whole genome shotgun (WGS) entry which is preliminary data.</text>
</comment>
<organism evidence="3 4">
    <name type="scientific">Helicobacter baculiformis</name>
    <dbReference type="NCBI Taxonomy" id="427351"/>
    <lineage>
        <taxon>Bacteria</taxon>
        <taxon>Pseudomonadati</taxon>
        <taxon>Campylobacterota</taxon>
        <taxon>Epsilonproteobacteria</taxon>
        <taxon>Campylobacterales</taxon>
        <taxon>Helicobacteraceae</taxon>
        <taxon>Helicobacter</taxon>
    </lineage>
</organism>
<dbReference type="SUPFAM" id="SSF55681">
    <property type="entry name" value="Class II aaRS and biotin synthetases"/>
    <property type="match status" value="1"/>
</dbReference>
<dbReference type="Proteomes" id="UP001595783">
    <property type="component" value="Unassembled WGS sequence"/>
</dbReference>
<name>A0ABV7ZG06_9HELI</name>
<evidence type="ECO:0000313" key="3">
    <source>
        <dbReference type="EMBL" id="MFC3847497.1"/>
    </source>
</evidence>
<dbReference type="InterPro" id="IPR004408">
    <property type="entry name" value="Biotin_CoA_COase_ligase"/>
</dbReference>
<evidence type="ECO:0000256" key="1">
    <source>
        <dbReference type="ARBA" id="ARBA00022598"/>
    </source>
</evidence>
<dbReference type="Gene3D" id="3.30.930.10">
    <property type="entry name" value="Bira Bifunctional Protein, Domain 2"/>
    <property type="match status" value="1"/>
</dbReference>
<dbReference type="PANTHER" id="PTHR12835">
    <property type="entry name" value="BIOTIN PROTEIN LIGASE"/>
    <property type="match status" value="1"/>
</dbReference>